<dbReference type="OrthoDB" id="10614920at2759"/>
<keyword evidence="3" id="KW-1185">Reference proteome</keyword>
<accession>A0A6G0YEF6</accession>
<feature type="region of interest" description="Disordered" evidence="1">
    <location>
        <begin position="165"/>
        <end position="207"/>
    </location>
</feature>
<evidence type="ECO:0000256" key="1">
    <source>
        <dbReference type="SAM" id="MobiDB-lite"/>
    </source>
</evidence>
<feature type="compositionally biased region" description="Acidic residues" evidence="1">
    <location>
        <begin position="198"/>
        <end position="207"/>
    </location>
</feature>
<protein>
    <submittedName>
        <fullName evidence="2">Uncharacterized protein</fullName>
    </submittedName>
</protein>
<dbReference type="Proteomes" id="UP000478052">
    <property type="component" value="Unassembled WGS sequence"/>
</dbReference>
<comment type="caution">
    <text evidence="2">The sequence shown here is derived from an EMBL/GenBank/DDBJ whole genome shotgun (WGS) entry which is preliminary data.</text>
</comment>
<evidence type="ECO:0000313" key="3">
    <source>
        <dbReference type="Proteomes" id="UP000478052"/>
    </source>
</evidence>
<name>A0A6G0YEF6_APHCR</name>
<dbReference type="EMBL" id="VUJU01004455">
    <property type="protein sequence ID" value="KAF0754297.1"/>
    <property type="molecule type" value="Genomic_DNA"/>
</dbReference>
<organism evidence="2 3">
    <name type="scientific">Aphis craccivora</name>
    <name type="common">Cowpea aphid</name>
    <dbReference type="NCBI Taxonomy" id="307492"/>
    <lineage>
        <taxon>Eukaryota</taxon>
        <taxon>Metazoa</taxon>
        <taxon>Ecdysozoa</taxon>
        <taxon>Arthropoda</taxon>
        <taxon>Hexapoda</taxon>
        <taxon>Insecta</taxon>
        <taxon>Pterygota</taxon>
        <taxon>Neoptera</taxon>
        <taxon>Paraneoptera</taxon>
        <taxon>Hemiptera</taxon>
        <taxon>Sternorrhyncha</taxon>
        <taxon>Aphidomorpha</taxon>
        <taxon>Aphidoidea</taxon>
        <taxon>Aphididae</taxon>
        <taxon>Aphidini</taxon>
        <taxon>Aphis</taxon>
        <taxon>Aphis</taxon>
    </lineage>
</organism>
<gene>
    <name evidence="2" type="ORF">FWK35_00021608</name>
</gene>
<evidence type="ECO:0000313" key="2">
    <source>
        <dbReference type="EMBL" id="KAF0754297.1"/>
    </source>
</evidence>
<sequence length="207" mass="23647">MGYEISVIDIYEISSVIAHYQIRVRICNNNYKDAWLHPEGYDSMQTRDAPEYIREPEDQQQIQLSSLLPSIGQIVFIDDLQSTGTSATGRHLINRHHGLRRYDVVDSPTNAPMLGGTGRQVAPDEYQQAAGDRCSATCNVNAITRCYDRPCFKNDDRQPYHVRYVSPRPTTEIDRSSSPSPVHHRQRLQLNRRRPDTCEDDLQSTSA</sequence>
<feature type="compositionally biased region" description="Basic residues" evidence="1">
    <location>
        <begin position="182"/>
        <end position="192"/>
    </location>
</feature>
<feature type="non-terminal residue" evidence="2">
    <location>
        <position position="207"/>
    </location>
</feature>
<dbReference type="AlphaFoldDB" id="A0A6G0YEF6"/>
<reference evidence="2 3" key="1">
    <citation type="submission" date="2019-08" db="EMBL/GenBank/DDBJ databases">
        <title>Whole genome of Aphis craccivora.</title>
        <authorList>
            <person name="Voronova N.V."/>
            <person name="Shulinski R.S."/>
            <person name="Bandarenka Y.V."/>
            <person name="Zhorov D.G."/>
            <person name="Warner D."/>
        </authorList>
    </citation>
    <scope>NUCLEOTIDE SEQUENCE [LARGE SCALE GENOMIC DNA]</scope>
    <source>
        <strain evidence="2">180601</strain>
        <tissue evidence="2">Whole Body</tissue>
    </source>
</reference>
<proteinExistence type="predicted"/>